<sequence length="332" mass="36754">MNANDACSPATRPSQYGRPHVYARDSHSWSGNCVCGRLVGDRLHTEAAPGVPVPEEMRDGAALRQTTDCDRPTGGHIAPQILRSAARAARQDADPRWRAVAEWLEYEATLWGPSAEGLGDDHAGRVARAVLVQEPLGAAYRAAVLQWAADELRAMPVPTALHGPGWYGQAWRDAADHLADLADQAAPDVDEDAERLVDLEAEVDRLRARLGVVADWAAAMLESSFAQRDALQILDAIDWRNLPRGAVDPSQYTATRREARLIRRWATSRRGRDLERRLREKLADEVVRCGQLQETVEQLRSERDDLQLVIDHLDQSAYERAAARARETAGEA</sequence>
<organism evidence="2 3">
    <name type="scientific">Marinactinospora rubrisoli</name>
    <dbReference type="NCBI Taxonomy" id="2715399"/>
    <lineage>
        <taxon>Bacteria</taxon>
        <taxon>Bacillati</taxon>
        <taxon>Actinomycetota</taxon>
        <taxon>Actinomycetes</taxon>
        <taxon>Streptosporangiales</taxon>
        <taxon>Nocardiopsidaceae</taxon>
        <taxon>Marinactinospora</taxon>
    </lineage>
</organism>
<dbReference type="RefSeq" id="WP_379873442.1">
    <property type="nucleotide sequence ID" value="NZ_JBHTBH010000014.1"/>
</dbReference>
<dbReference type="Proteomes" id="UP001596540">
    <property type="component" value="Unassembled WGS sequence"/>
</dbReference>
<proteinExistence type="predicted"/>
<dbReference type="EMBL" id="JBHTBH010000014">
    <property type="protein sequence ID" value="MFC7330795.1"/>
    <property type="molecule type" value="Genomic_DNA"/>
</dbReference>
<gene>
    <name evidence="2" type="ORF">ACFQRF_23970</name>
</gene>
<keyword evidence="1" id="KW-0175">Coiled coil</keyword>
<feature type="coiled-coil region" evidence="1">
    <location>
        <begin position="289"/>
        <end position="316"/>
    </location>
</feature>
<name>A0ABW2KP64_9ACTN</name>
<evidence type="ECO:0000313" key="3">
    <source>
        <dbReference type="Proteomes" id="UP001596540"/>
    </source>
</evidence>
<reference evidence="3" key="1">
    <citation type="journal article" date="2019" name="Int. J. Syst. Evol. Microbiol.">
        <title>The Global Catalogue of Microorganisms (GCM) 10K type strain sequencing project: providing services to taxonomists for standard genome sequencing and annotation.</title>
        <authorList>
            <consortium name="The Broad Institute Genomics Platform"/>
            <consortium name="The Broad Institute Genome Sequencing Center for Infectious Disease"/>
            <person name="Wu L."/>
            <person name="Ma J."/>
        </authorList>
    </citation>
    <scope>NUCLEOTIDE SEQUENCE [LARGE SCALE GENOMIC DNA]</scope>
    <source>
        <strain evidence="3">CGMCC 4.7382</strain>
    </source>
</reference>
<comment type="caution">
    <text evidence="2">The sequence shown here is derived from an EMBL/GenBank/DDBJ whole genome shotgun (WGS) entry which is preliminary data.</text>
</comment>
<evidence type="ECO:0000256" key="1">
    <source>
        <dbReference type="SAM" id="Coils"/>
    </source>
</evidence>
<accession>A0ABW2KP64</accession>
<protein>
    <submittedName>
        <fullName evidence="2">Uncharacterized protein</fullName>
    </submittedName>
</protein>
<evidence type="ECO:0000313" key="2">
    <source>
        <dbReference type="EMBL" id="MFC7330795.1"/>
    </source>
</evidence>
<keyword evidence="3" id="KW-1185">Reference proteome</keyword>